<keyword evidence="2" id="KW-0378">Hydrolase</keyword>
<dbReference type="STRING" id="1291742.LOOC260_106440"/>
<reference evidence="9 10" key="1">
    <citation type="submission" date="2014-11" db="EMBL/GenBank/DDBJ databases">
        <title>Complete genome sequence and analysis of Lactobacillus hokkaidonensis LOOC260T.</title>
        <authorList>
            <person name="Tanizawa Y."/>
            <person name="Tohno M."/>
            <person name="Kaminuma E."/>
            <person name="Nakamura Y."/>
            <person name="Arita M."/>
        </authorList>
    </citation>
    <scope>NUCLEOTIDE SEQUENCE [LARGE SCALE GENOMIC DNA]</scope>
    <source>
        <strain evidence="9 10">LOOC260</strain>
    </source>
</reference>
<keyword evidence="3 9" id="KW-0347">Helicase</keyword>
<feature type="domain" description="Helicase ATP-binding" evidence="7">
    <location>
        <begin position="25"/>
        <end position="194"/>
    </location>
</feature>
<dbReference type="AlphaFoldDB" id="A0A0A1GXL6"/>
<dbReference type="GO" id="GO:0005829">
    <property type="term" value="C:cytosol"/>
    <property type="evidence" value="ECO:0007669"/>
    <property type="project" value="TreeGrafter"/>
</dbReference>
<sequence length="444" mass="50341">MIEIFQQHFKERGFKEPTAIQTAVNDAMANDKSVLGIAPTGSGKTIAFTLPILPKVMAGQGTQVLVLSPSQELAVQTTKVMREWAQLLDLKVMSLTGGANMKRQVEKLKSHPEILVGTPGRVLHLLESKHLKLGHLQTMIIDEADDMLQDSTLAVIEDIERATPLSTQLGFFSATKTEVLDGLNYMFGRDIIEYDVRDEDHSQGIVRHGQMEIAGKQRGEMLRRFSHIKDFRALVFFNQTKTMMHVASQLEHEHVSAMVLGGQQRNTDREKALRMFRNRQLKFLLTTDVAARGLDIVKLPAVINFDLPTEAVTYVHRVGRTGRQGEPGLVVNFGNDHDLRDLKKLLADEKYDLKPIYFAHNQLVDERPQHGEKPAHTENVQEKAHRAVRKAQLSDEHVNVGKSINRTIDVAKDQPTKAKRHKKKRHDKNKGIRLKRRRQAEEKK</sequence>
<evidence type="ECO:0000313" key="10">
    <source>
        <dbReference type="Proteomes" id="UP000031620"/>
    </source>
</evidence>
<organism evidence="9 10">
    <name type="scientific">Paucilactobacillus hokkaidonensis JCM 18461</name>
    <dbReference type="NCBI Taxonomy" id="1291742"/>
    <lineage>
        <taxon>Bacteria</taxon>
        <taxon>Bacillati</taxon>
        <taxon>Bacillota</taxon>
        <taxon>Bacilli</taxon>
        <taxon>Lactobacillales</taxon>
        <taxon>Lactobacillaceae</taxon>
        <taxon>Paucilactobacillus</taxon>
    </lineage>
</organism>
<evidence type="ECO:0000256" key="2">
    <source>
        <dbReference type="ARBA" id="ARBA00022801"/>
    </source>
</evidence>
<dbReference type="GO" id="GO:0016787">
    <property type="term" value="F:hydrolase activity"/>
    <property type="evidence" value="ECO:0007669"/>
    <property type="project" value="UniProtKB-KW"/>
</dbReference>
<dbReference type="Proteomes" id="UP000031620">
    <property type="component" value="Chromosome"/>
</dbReference>
<keyword evidence="4" id="KW-0067">ATP-binding</keyword>
<dbReference type="PANTHER" id="PTHR47959:SF1">
    <property type="entry name" value="ATP-DEPENDENT RNA HELICASE DBPA"/>
    <property type="match status" value="1"/>
</dbReference>
<protein>
    <submittedName>
        <fullName evidence="9">DEAD/DEAH box helicase</fullName>
    </submittedName>
</protein>
<dbReference type="GO" id="GO:0005524">
    <property type="term" value="F:ATP binding"/>
    <property type="evidence" value="ECO:0007669"/>
    <property type="project" value="UniProtKB-KW"/>
</dbReference>
<dbReference type="InterPro" id="IPR001650">
    <property type="entry name" value="Helicase_C-like"/>
</dbReference>
<name>A0A0A1GXL6_9LACO</name>
<evidence type="ECO:0000259" key="7">
    <source>
        <dbReference type="PROSITE" id="PS51192"/>
    </source>
</evidence>
<evidence type="ECO:0000256" key="4">
    <source>
        <dbReference type="ARBA" id="ARBA00022840"/>
    </source>
</evidence>
<feature type="compositionally biased region" description="Basic residues" evidence="6">
    <location>
        <begin position="417"/>
        <end position="438"/>
    </location>
</feature>
<dbReference type="CDD" id="cd18787">
    <property type="entry name" value="SF2_C_DEAD"/>
    <property type="match status" value="1"/>
</dbReference>
<dbReference type="InterPro" id="IPR014001">
    <property type="entry name" value="Helicase_ATP-bd"/>
</dbReference>
<evidence type="ECO:0000256" key="5">
    <source>
        <dbReference type="ARBA" id="ARBA00038437"/>
    </source>
</evidence>
<gene>
    <name evidence="9" type="ORF">LOOC260_106440</name>
</gene>
<evidence type="ECO:0000256" key="6">
    <source>
        <dbReference type="SAM" id="MobiDB-lite"/>
    </source>
</evidence>
<dbReference type="PROSITE" id="PS51192">
    <property type="entry name" value="HELICASE_ATP_BIND_1"/>
    <property type="match status" value="1"/>
</dbReference>
<dbReference type="InterPro" id="IPR027417">
    <property type="entry name" value="P-loop_NTPase"/>
</dbReference>
<dbReference type="EMBL" id="AP014680">
    <property type="protein sequence ID" value="BAP85201.1"/>
    <property type="molecule type" value="Genomic_DNA"/>
</dbReference>
<dbReference type="SMART" id="SM00487">
    <property type="entry name" value="DEXDc"/>
    <property type="match status" value="1"/>
</dbReference>
<dbReference type="SUPFAM" id="SSF52540">
    <property type="entry name" value="P-loop containing nucleoside triphosphate hydrolases"/>
    <property type="match status" value="1"/>
</dbReference>
<accession>A0A0A1GXL6</accession>
<dbReference type="PROSITE" id="PS51194">
    <property type="entry name" value="HELICASE_CTER"/>
    <property type="match status" value="1"/>
</dbReference>
<proteinExistence type="inferred from homology"/>
<feature type="domain" description="Helicase C-terminal" evidence="8">
    <location>
        <begin position="220"/>
        <end position="364"/>
    </location>
</feature>
<dbReference type="InterPro" id="IPR050079">
    <property type="entry name" value="DEAD_box_RNA_helicase"/>
</dbReference>
<dbReference type="Pfam" id="PF00270">
    <property type="entry name" value="DEAD"/>
    <property type="match status" value="1"/>
</dbReference>
<keyword evidence="1" id="KW-0547">Nucleotide-binding</keyword>
<evidence type="ECO:0000256" key="3">
    <source>
        <dbReference type="ARBA" id="ARBA00022806"/>
    </source>
</evidence>
<dbReference type="GO" id="GO:0003676">
    <property type="term" value="F:nucleic acid binding"/>
    <property type="evidence" value="ECO:0007669"/>
    <property type="project" value="InterPro"/>
</dbReference>
<evidence type="ECO:0000259" key="8">
    <source>
        <dbReference type="PROSITE" id="PS51194"/>
    </source>
</evidence>
<evidence type="ECO:0000256" key="1">
    <source>
        <dbReference type="ARBA" id="ARBA00022741"/>
    </source>
</evidence>
<dbReference type="SMART" id="SM00490">
    <property type="entry name" value="HELICc"/>
    <property type="match status" value="1"/>
</dbReference>
<dbReference type="InterPro" id="IPR044742">
    <property type="entry name" value="DEAD/DEAH_RhlB"/>
</dbReference>
<dbReference type="InterPro" id="IPR011545">
    <property type="entry name" value="DEAD/DEAH_box_helicase_dom"/>
</dbReference>
<dbReference type="Gene3D" id="3.40.50.300">
    <property type="entry name" value="P-loop containing nucleotide triphosphate hydrolases"/>
    <property type="match status" value="2"/>
</dbReference>
<dbReference type="PANTHER" id="PTHR47959">
    <property type="entry name" value="ATP-DEPENDENT RNA HELICASE RHLE-RELATED"/>
    <property type="match status" value="1"/>
</dbReference>
<dbReference type="CDD" id="cd00268">
    <property type="entry name" value="DEADc"/>
    <property type="match status" value="1"/>
</dbReference>
<dbReference type="HOGENOM" id="CLU_003041_1_3_9"/>
<dbReference type="Pfam" id="PF00271">
    <property type="entry name" value="Helicase_C"/>
    <property type="match status" value="1"/>
</dbReference>
<dbReference type="RefSeq" id="WP_041092985.1">
    <property type="nucleotide sequence ID" value="NZ_AP014680.1"/>
</dbReference>
<evidence type="ECO:0000313" key="9">
    <source>
        <dbReference type="EMBL" id="BAP85201.1"/>
    </source>
</evidence>
<comment type="similarity">
    <text evidence="5">Belongs to the DEAD box helicase family.</text>
</comment>
<dbReference type="GO" id="GO:0003724">
    <property type="term" value="F:RNA helicase activity"/>
    <property type="evidence" value="ECO:0007669"/>
    <property type="project" value="TreeGrafter"/>
</dbReference>
<feature type="region of interest" description="Disordered" evidence="6">
    <location>
        <begin position="390"/>
        <end position="444"/>
    </location>
</feature>
<dbReference type="KEGG" id="lho:LOOC260_106440"/>